<keyword evidence="7 12" id="KW-0573">Peptidoglycan synthesis</keyword>
<feature type="binding site" evidence="12">
    <location>
        <position position="95"/>
    </location>
    <ligand>
        <name>UDP-N-acetyl-alpha-D-glucosamine</name>
        <dbReference type="ChEBI" id="CHEBI:57705"/>
    </ligand>
</feature>
<dbReference type="HAMAP" id="MF_00111">
    <property type="entry name" value="MurA"/>
    <property type="match status" value="1"/>
</dbReference>
<evidence type="ECO:0000256" key="7">
    <source>
        <dbReference type="ARBA" id="ARBA00022984"/>
    </source>
</evidence>
<evidence type="ECO:0000256" key="6">
    <source>
        <dbReference type="ARBA" id="ARBA00022960"/>
    </source>
</evidence>
<dbReference type="CDD" id="cd01555">
    <property type="entry name" value="UdpNAET"/>
    <property type="match status" value="1"/>
</dbReference>
<dbReference type="InterPro" id="IPR001986">
    <property type="entry name" value="Enolpyruvate_Tfrase_dom"/>
</dbReference>
<evidence type="ECO:0000259" key="13">
    <source>
        <dbReference type="Pfam" id="PF00275"/>
    </source>
</evidence>
<dbReference type="InterPro" id="IPR005750">
    <property type="entry name" value="UDP_GlcNAc_COvinyl_MurA"/>
</dbReference>
<accession>A0A7I8DR98</accession>
<reference evidence="14 15" key="1">
    <citation type="submission" date="2020-08" db="EMBL/GenBank/DDBJ databases">
        <title>Draft genome sequencing of an Anaerocolumna strain isolated from anoxic soil subjected to BSD treatment.</title>
        <authorList>
            <person name="Uek A."/>
            <person name="Tonouchi A."/>
        </authorList>
    </citation>
    <scope>NUCLEOTIDE SEQUENCE [LARGE SCALE GENOMIC DNA]</scope>
    <source>
        <strain evidence="14 15">CTTW</strain>
    </source>
</reference>
<feature type="active site" description="Proton donor" evidence="12">
    <location>
        <position position="119"/>
    </location>
</feature>
<dbReference type="InterPro" id="IPR013792">
    <property type="entry name" value="RNA3'P_cycl/enolpyr_Trfase_a/b"/>
</dbReference>
<dbReference type="PANTHER" id="PTHR43783:SF1">
    <property type="entry name" value="UDP-N-ACETYLGLUCOSAMINE 1-CARBOXYVINYLTRANSFERASE"/>
    <property type="match status" value="1"/>
</dbReference>
<evidence type="ECO:0000256" key="8">
    <source>
        <dbReference type="ARBA" id="ARBA00023306"/>
    </source>
</evidence>
<dbReference type="KEGG" id="acht:bsdcttw_26860"/>
<name>A0A7I8DR98_9FIRM</name>
<keyword evidence="8 12" id="KW-0131">Cell cycle</keyword>
<keyword evidence="4 12" id="KW-0132">Cell division</keyword>
<dbReference type="GO" id="GO:0008360">
    <property type="term" value="P:regulation of cell shape"/>
    <property type="evidence" value="ECO:0007669"/>
    <property type="project" value="UniProtKB-KW"/>
</dbReference>
<dbReference type="Proteomes" id="UP000515703">
    <property type="component" value="Chromosome"/>
</dbReference>
<dbReference type="GO" id="GO:0051301">
    <property type="term" value="P:cell division"/>
    <property type="evidence" value="ECO:0007669"/>
    <property type="project" value="UniProtKB-KW"/>
</dbReference>
<sequence length="439" mass="47834">MVSDRTYLKVRGGKALRGEVKVNGSKNSILALIPAMCLGEGEGTLNHITDISDIEAMQGILEEIGVKMHCENNAVSITGNMEYSELSKLYVPKIRASNLFLGVLLAKFGKAVVPVSGGDKIGNRPIDIHLYVFRKFGIQAEIEDGYVKCEATQFPYKGQKIFLRFPSVGATENAMLVASAAESETVIYNAAMEPEIVDMAILMNNMGAKITGAGTPVIHIKPAAKKLSRTVHEVIPDRLEVGTFLFMIAATKGTGIIRNVIPEHVMSVITILEDSGVKVEVTDSDIAIDASDSNLMAIDVEALPFPGFPTDLQPFATVYALRCNGKSTIKDAVFPVRFNHLFEIRRMGMTYESVHSQVTLNGVQKLTGTTMTGTDIRMCASLVMAALVAKGESRIYGLEHILRGYDNFFQKLKDLGADVAVIEEETEEIALPRLNVMNN</sequence>
<dbReference type="GO" id="GO:0009252">
    <property type="term" value="P:peptidoglycan biosynthetic process"/>
    <property type="evidence" value="ECO:0007669"/>
    <property type="project" value="UniProtKB-UniRule"/>
</dbReference>
<evidence type="ECO:0000313" key="15">
    <source>
        <dbReference type="Proteomes" id="UP000515703"/>
    </source>
</evidence>
<evidence type="ECO:0000256" key="5">
    <source>
        <dbReference type="ARBA" id="ARBA00022679"/>
    </source>
</evidence>
<dbReference type="UniPathway" id="UPA00219"/>
<evidence type="ECO:0000256" key="10">
    <source>
        <dbReference type="ARBA" id="ARBA00038367"/>
    </source>
</evidence>
<evidence type="ECO:0000313" key="14">
    <source>
        <dbReference type="EMBL" id="BCJ99645.1"/>
    </source>
</evidence>
<dbReference type="NCBIfam" id="NF006873">
    <property type="entry name" value="PRK09369.1"/>
    <property type="match status" value="1"/>
</dbReference>
<gene>
    <name evidence="14" type="primary">murA1</name>
    <name evidence="12" type="synonym">murA</name>
    <name evidence="14" type="ORF">bsdcttw_26860</name>
</gene>
<evidence type="ECO:0000256" key="11">
    <source>
        <dbReference type="ARBA" id="ARBA00047527"/>
    </source>
</evidence>
<comment type="function">
    <text evidence="12">Cell wall formation. Adds enolpyruvyl to UDP-N-acetylglucosamine.</text>
</comment>
<comment type="subcellular location">
    <subcellularLocation>
        <location evidence="1 12">Cytoplasm</location>
    </subcellularLocation>
</comment>
<reference evidence="14 15" key="2">
    <citation type="submission" date="2020-08" db="EMBL/GenBank/DDBJ databases">
        <authorList>
            <person name="Ueki A."/>
            <person name="Tonouchi A."/>
        </authorList>
    </citation>
    <scope>NUCLEOTIDE SEQUENCE [LARGE SCALE GENOMIC DNA]</scope>
    <source>
        <strain evidence="14 15">CTTW</strain>
    </source>
</reference>
<comment type="similarity">
    <text evidence="10 12">Belongs to the EPSP synthase family. MurA subfamily.</text>
</comment>
<proteinExistence type="inferred from homology"/>
<evidence type="ECO:0000256" key="2">
    <source>
        <dbReference type="ARBA" id="ARBA00004752"/>
    </source>
</evidence>
<evidence type="ECO:0000256" key="9">
    <source>
        <dbReference type="ARBA" id="ARBA00023316"/>
    </source>
</evidence>
<evidence type="ECO:0000256" key="1">
    <source>
        <dbReference type="ARBA" id="ARBA00004496"/>
    </source>
</evidence>
<feature type="domain" description="Enolpyruvate transferase" evidence="13">
    <location>
        <begin position="10"/>
        <end position="412"/>
    </location>
</feature>
<dbReference type="PANTHER" id="PTHR43783">
    <property type="entry name" value="UDP-N-ACETYLGLUCOSAMINE 1-CARBOXYVINYLTRANSFERASE"/>
    <property type="match status" value="1"/>
</dbReference>
<organism evidence="14 15">
    <name type="scientific">Anaerocolumna chitinilytica</name>
    <dbReference type="NCBI Taxonomy" id="1727145"/>
    <lineage>
        <taxon>Bacteria</taxon>
        <taxon>Bacillati</taxon>
        <taxon>Bacillota</taxon>
        <taxon>Clostridia</taxon>
        <taxon>Lachnospirales</taxon>
        <taxon>Lachnospiraceae</taxon>
        <taxon>Anaerocolumna</taxon>
    </lineage>
</organism>
<dbReference type="AlphaFoldDB" id="A0A7I8DR98"/>
<feature type="binding site" evidence="12">
    <location>
        <begin position="26"/>
        <end position="27"/>
    </location>
    <ligand>
        <name>phosphoenolpyruvate</name>
        <dbReference type="ChEBI" id="CHEBI:58702"/>
    </ligand>
</feature>
<dbReference type="GO" id="GO:0071555">
    <property type="term" value="P:cell wall organization"/>
    <property type="evidence" value="ECO:0007669"/>
    <property type="project" value="UniProtKB-KW"/>
</dbReference>
<dbReference type="GO" id="GO:0005737">
    <property type="term" value="C:cytoplasm"/>
    <property type="evidence" value="ECO:0007669"/>
    <property type="project" value="UniProtKB-SubCell"/>
</dbReference>
<dbReference type="Gene3D" id="3.65.10.10">
    <property type="entry name" value="Enolpyruvate transferase domain"/>
    <property type="match status" value="2"/>
</dbReference>
<comment type="pathway">
    <text evidence="2 12">Cell wall biogenesis; peptidoglycan biosynthesis.</text>
</comment>
<keyword evidence="5 12" id="KW-0808">Transferase</keyword>
<comment type="catalytic activity">
    <reaction evidence="11 12">
        <text>phosphoenolpyruvate + UDP-N-acetyl-alpha-D-glucosamine = UDP-N-acetyl-3-O-(1-carboxyvinyl)-alpha-D-glucosamine + phosphate</text>
        <dbReference type="Rhea" id="RHEA:18681"/>
        <dbReference type="ChEBI" id="CHEBI:43474"/>
        <dbReference type="ChEBI" id="CHEBI:57705"/>
        <dbReference type="ChEBI" id="CHEBI:58702"/>
        <dbReference type="ChEBI" id="CHEBI:68483"/>
        <dbReference type="EC" id="2.5.1.7"/>
    </reaction>
</comment>
<dbReference type="EC" id="2.5.1.7" evidence="12"/>
<dbReference type="GO" id="GO:0019277">
    <property type="term" value="P:UDP-N-acetylgalactosamine biosynthetic process"/>
    <property type="evidence" value="ECO:0007669"/>
    <property type="project" value="InterPro"/>
</dbReference>
<evidence type="ECO:0000256" key="4">
    <source>
        <dbReference type="ARBA" id="ARBA00022618"/>
    </source>
</evidence>
<keyword evidence="9 12" id="KW-0961">Cell wall biogenesis/degradation</keyword>
<dbReference type="InterPro" id="IPR050068">
    <property type="entry name" value="MurA_subfamily"/>
</dbReference>
<comment type="caution">
    <text evidence="12">Lacks conserved residue(s) required for the propagation of feature annotation.</text>
</comment>
<evidence type="ECO:0000256" key="12">
    <source>
        <dbReference type="HAMAP-Rule" id="MF_00111"/>
    </source>
</evidence>
<keyword evidence="3 12" id="KW-0963">Cytoplasm</keyword>
<feature type="binding site" evidence="12">
    <location>
        <position position="311"/>
    </location>
    <ligand>
        <name>UDP-N-acetyl-alpha-D-glucosamine</name>
        <dbReference type="ChEBI" id="CHEBI:57705"/>
    </ligand>
</feature>
<dbReference type="GO" id="GO:0008760">
    <property type="term" value="F:UDP-N-acetylglucosamine 1-carboxyvinyltransferase activity"/>
    <property type="evidence" value="ECO:0007669"/>
    <property type="project" value="UniProtKB-UniRule"/>
</dbReference>
<dbReference type="SUPFAM" id="SSF55205">
    <property type="entry name" value="EPT/RTPC-like"/>
    <property type="match status" value="1"/>
</dbReference>
<dbReference type="EMBL" id="AP023368">
    <property type="protein sequence ID" value="BCJ99645.1"/>
    <property type="molecule type" value="Genomic_DNA"/>
</dbReference>
<keyword evidence="6 12" id="KW-0133">Cell shape</keyword>
<evidence type="ECO:0000256" key="3">
    <source>
        <dbReference type="ARBA" id="ARBA00022490"/>
    </source>
</evidence>
<dbReference type="InterPro" id="IPR036968">
    <property type="entry name" value="Enolpyruvate_Tfrase_sf"/>
</dbReference>
<keyword evidence="15" id="KW-1185">Reference proteome</keyword>
<dbReference type="Pfam" id="PF00275">
    <property type="entry name" value="EPSP_synthase"/>
    <property type="match status" value="1"/>
</dbReference>
<dbReference type="RefSeq" id="WP_185255392.1">
    <property type="nucleotide sequence ID" value="NZ_AP023368.1"/>
</dbReference>
<feature type="binding site" evidence="12">
    <location>
        <position position="333"/>
    </location>
    <ligand>
        <name>UDP-N-acetyl-alpha-D-glucosamine</name>
        <dbReference type="ChEBI" id="CHEBI:57705"/>
    </ligand>
</feature>
<protein>
    <recommendedName>
        <fullName evidence="12">UDP-N-acetylglucosamine 1-carboxyvinyltransferase</fullName>
        <ecNumber evidence="12">2.5.1.7</ecNumber>
    </recommendedName>
    <alternativeName>
        <fullName evidence="12">Enoylpyruvate transferase</fullName>
    </alternativeName>
    <alternativeName>
        <fullName evidence="12">UDP-N-acetylglucosamine enolpyruvyl transferase</fullName>
        <shortName evidence="12">EPT</shortName>
    </alternativeName>
</protein>
<dbReference type="NCBIfam" id="TIGR01072">
    <property type="entry name" value="murA"/>
    <property type="match status" value="1"/>
</dbReference>